<gene>
    <name evidence="2" type="ORF">TEA_026638</name>
</gene>
<organism evidence="2 3">
    <name type="scientific">Camellia sinensis var. sinensis</name>
    <name type="common">China tea</name>
    <dbReference type="NCBI Taxonomy" id="542762"/>
    <lineage>
        <taxon>Eukaryota</taxon>
        <taxon>Viridiplantae</taxon>
        <taxon>Streptophyta</taxon>
        <taxon>Embryophyta</taxon>
        <taxon>Tracheophyta</taxon>
        <taxon>Spermatophyta</taxon>
        <taxon>Magnoliopsida</taxon>
        <taxon>eudicotyledons</taxon>
        <taxon>Gunneridae</taxon>
        <taxon>Pentapetalae</taxon>
        <taxon>asterids</taxon>
        <taxon>Ericales</taxon>
        <taxon>Theaceae</taxon>
        <taxon>Camellia</taxon>
    </lineage>
</organism>
<protein>
    <submittedName>
        <fullName evidence="2">Uncharacterized protein</fullName>
    </submittedName>
</protein>
<dbReference type="EMBL" id="SDRB02001621">
    <property type="protein sequence ID" value="THG21024.1"/>
    <property type="molecule type" value="Genomic_DNA"/>
</dbReference>
<sequence length="132" mass="14793">MSVLDDEDMKFEKPPKIPAAKLLSKLNIGGIGSHGKEKDENIQQYCPTDTPISNEVITQPNPPRDLKATTSYHCTVYAESEAENPHKRNSPCAAKRENSYVNGHKILNSFEEDYSIKESGMTILRLSKQEIT</sequence>
<name>A0A4S4EWU3_CAMSN</name>
<keyword evidence="3" id="KW-1185">Reference proteome</keyword>
<feature type="compositionally biased region" description="Polar residues" evidence="1">
    <location>
        <begin position="47"/>
        <end position="59"/>
    </location>
</feature>
<reference evidence="2 3" key="1">
    <citation type="journal article" date="2018" name="Proc. Natl. Acad. Sci. U.S.A.">
        <title>Draft genome sequence of Camellia sinensis var. sinensis provides insights into the evolution of the tea genome and tea quality.</title>
        <authorList>
            <person name="Wei C."/>
            <person name="Yang H."/>
            <person name="Wang S."/>
            <person name="Zhao J."/>
            <person name="Liu C."/>
            <person name="Gao L."/>
            <person name="Xia E."/>
            <person name="Lu Y."/>
            <person name="Tai Y."/>
            <person name="She G."/>
            <person name="Sun J."/>
            <person name="Cao H."/>
            <person name="Tong W."/>
            <person name="Gao Q."/>
            <person name="Li Y."/>
            <person name="Deng W."/>
            <person name="Jiang X."/>
            <person name="Wang W."/>
            <person name="Chen Q."/>
            <person name="Zhang S."/>
            <person name="Li H."/>
            <person name="Wu J."/>
            <person name="Wang P."/>
            <person name="Li P."/>
            <person name="Shi C."/>
            <person name="Zheng F."/>
            <person name="Jian J."/>
            <person name="Huang B."/>
            <person name="Shan D."/>
            <person name="Shi M."/>
            <person name="Fang C."/>
            <person name="Yue Y."/>
            <person name="Li F."/>
            <person name="Li D."/>
            <person name="Wei S."/>
            <person name="Han B."/>
            <person name="Jiang C."/>
            <person name="Yin Y."/>
            <person name="Xia T."/>
            <person name="Zhang Z."/>
            <person name="Bennetzen J.L."/>
            <person name="Zhao S."/>
            <person name="Wan X."/>
        </authorList>
    </citation>
    <scope>NUCLEOTIDE SEQUENCE [LARGE SCALE GENOMIC DNA]</scope>
    <source>
        <strain evidence="3">cv. Shuchazao</strain>
        <tissue evidence="2">Leaf</tissue>
    </source>
</reference>
<proteinExistence type="predicted"/>
<dbReference type="AlphaFoldDB" id="A0A4S4EWU3"/>
<feature type="region of interest" description="Disordered" evidence="1">
    <location>
        <begin position="47"/>
        <end position="68"/>
    </location>
</feature>
<dbReference type="Proteomes" id="UP000306102">
    <property type="component" value="Unassembled WGS sequence"/>
</dbReference>
<evidence type="ECO:0000256" key="1">
    <source>
        <dbReference type="SAM" id="MobiDB-lite"/>
    </source>
</evidence>
<evidence type="ECO:0000313" key="3">
    <source>
        <dbReference type="Proteomes" id="UP000306102"/>
    </source>
</evidence>
<comment type="caution">
    <text evidence="2">The sequence shown here is derived from an EMBL/GenBank/DDBJ whole genome shotgun (WGS) entry which is preliminary data.</text>
</comment>
<accession>A0A4S4EWU3</accession>
<evidence type="ECO:0000313" key="2">
    <source>
        <dbReference type="EMBL" id="THG21024.1"/>
    </source>
</evidence>